<feature type="compositionally biased region" description="Basic and acidic residues" evidence="1">
    <location>
        <begin position="239"/>
        <end position="253"/>
    </location>
</feature>
<evidence type="ECO:0000313" key="3">
    <source>
        <dbReference type="Proteomes" id="UP000245764"/>
    </source>
</evidence>
<feature type="compositionally biased region" description="Low complexity" evidence="1">
    <location>
        <begin position="316"/>
        <end position="333"/>
    </location>
</feature>
<feature type="compositionally biased region" description="Basic and acidic residues" evidence="1">
    <location>
        <begin position="305"/>
        <end position="315"/>
    </location>
</feature>
<feature type="region of interest" description="Disordered" evidence="1">
    <location>
        <begin position="303"/>
        <end position="336"/>
    </location>
</feature>
<feature type="region of interest" description="Disordered" evidence="1">
    <location>
        <begin position="54"/>
        <end position="89"/>
    </location>
</feature>
<proteinExistence type="predicted"/>
<feature type="compositionally biased region" description="Low complexity" evidence="1">
    <location>
        <begin position="178"/>
        <end position="193"/>
    </location>
</feature>
<name>A0A2H1G5S7_ZYMTR</name>
<protein>
    <submittedName>
        <fullName evidence="2">Uncharacterized protein</fullName>
    </submittedName>
</protein>
<gene>
    <name evidence="2" type="ORF">ZT1E4_G4314</name>
</gene>
<feature type="region of interest" description="Disordered" evidence="1">
    <location>
        <begin position="124"/>
        <end position="266"/>
    </location>
</feature>
<dbReference type="Proteomes" id="UP000245764">
    <property type="component" value="Chromosome 3"/>
</dbReference>
<accession>A0A2H1G5S7</accession>
<organism evidence="2 3">
    <name type="scientific">Zymoseptoria tritici ST99CH_1E4</name>
    <dbReference type="NCBI Taxonomy" id="1276532"/>
    <lineage>
        <taxon>Eukaryota</taxon>
        <taxon>Fungi</taxon>
        <taxon>Dikarya</taxon>
        <taxon>Ascomycota</taxon>
        <taxon>Pezizomycotina</taxon>
        <taxon>Dothideomycetes</taxon>
        <taxon>Dothideomycetidae</taxon>
        <taxon>Mycosphaerellales</taxon>
        <taxon>Mycosphaerellaceae</taxon>
        <taxon>Zymoseptoria</taxon>
    </lineage>
</organism>
<reference evidence="3" key="1">
    <citation type="submission" date="2017-05" db="EMBL/GenBank/DDBJ databases">
        <authorList>
            <person name="Song R."/>
            <person name="Chenine A.L."/>
            <person name="Ruprecht R.M."/>
        </authorList>
    </citation>
    <scope>NUCLEOTIDE SEQUENCE [LARGE SCALE GENOMIC DNA]</scope>
</reference>
<feature type="region of interest" description="Disordered" evidence="1">
    <location>
        <begin position="907"/>
        <end position="933"/>
    </location>
</feature>
<evidence type="ECO:0000313" key="2">
    <source>
        <dbReference type="EMBL" id="SMR48922.1"/>
    </source>
</evidence>
<feature type="compositionally biased region" description="Basic residues" evidence="1">
    <location>
        <begin position="129"/>
        <end position="146"/>
    </location>
</feature>
<feature type="compositionally biased region" description="Polar residues" evidence="1">
    <location>
        <begin position="194"/>
        <end position="220"/>
    </location>
</feature>
<evidence type="ECO:0000256" key="1">
    <source>
        <dbReference type="SAM" id="MobiDB-lite"/>
    </source>
</evidence>
<feature type="compositionally biased region" description="Low complexity" evidence="1">
    <location>
        <begin position="149"/>
        <end position="165"/>
    </location>
</feature>
<dbReference type="EMBL" id="LT854255">
    <property type="protein sequence ID" value="SMR48922.1"/>
    <property type="molecule type" value="Genomic_DNA"/>
</dbReference>
<feature type="compositionally biased region" description="Polar residues" evidence="1">
    <location>
        <begin position="66"/>
        <end position="89"/>
    </location>
</feature>
<sequence length="1351" mass="149481">MFSTPRPAPSRAALKRLYQLAYISSGTVVGLATLCAEERRRRTNYVQTIADNAKRLRQSPKHVSNAARTVQESGPGQASGSSRSGNRTQNFTLDEINEFDGRSVRGPELPSFVGSAYTQLTAHELDRSAKRRERSARTLSIRRSRGVKSPSPEASRSEPASSTRSGNQEEESAASWETRSLQSSSLSRRASTAKVGSSSNTREQIESPQIQPARTRSLSRPASVRSGRERLGRSATLSKSRDQRARTSVRLDAEPMPDTEPSSVLESTLPDSAHVLAHNPNSIAKAVPEARSGNASEFETISAAESEHDLGKPSDLETGSEQLSSSSTTLTNTPRSNEEIAGVLNSSNGAPKLWLSSSTLENSLRYGTLEDIRASVEKLLASGPLAGDTLEKICNAWPHLIEVAQPQEVTDFYTSILQDVDHSARIHYLLHVASGALSVRLKGASHPLAERQILSNLAQLIDSGDPTALDRAVETNCQKYLSLGNPRRAFYAIKAASLAVRSVRRPQRTIVWLPHQYKIAAALLEHDDVVLCATAVASCMKMQSKTVSTDLFEDLLSVCQLRNSYHALSPIVQVLVSSSSRMAFLRLLSDSAKAKLAAASLHAKSLPNFQNGQGRDLSDDLLSSLPLSGRAATDAVITCDRLWHIWKSQRNWNNVWQCYEFSKSRRAAQFPNATSQGQIEVALVQIMNEANQPEKALALLSDLFKGGSRDAGTLTLIAASLAKKNAWPQVHSLLEMIQDSGRFTNTHSTTRNVANLIKRYTEEHTAAQTWKFVTDLIVNLGFVPNRSVHSFVLQNFVSSRRMDFVPHWIRHSKVLGHGFQLDAGLAVKLLSKYYYDQRPPSTLLVKYCKGLAADWPGGIEKERFASLIKASAGYDLRKARGQNRSLIRDRASQSLALLDSGLSTTAGPVRQVPSGTSENFDGIAPTDGLPNDEGSLSEITMRDGQDIGPLRWDATAMDEDRGPEWSYPSFDKPASSTNAVEMAMVLALSLRDYAKVMDLYYESLSRSRLPPSILVLEIAVEASVRKALGGLREASTIIANANSAGMDTRRAMVAYTIQKIYSLSGSERKDVAQLQNTVLEYYKMNSENGFPVNNHIGTTAADVLINNRLAKHAVNLLNTIYNSKWVPKDSVDLATLTVYMKAYTAQRDRPGVRWVVQTVLSKDMAIDRLFLDTLKACWRDFNSSPTTARRGHLDSKFARELKWWCACVSKRRNMQRIRVNIFGQRLVRSMVSTARQQQLPPLPSELRKDLEQDMIGEVEPRYDPSLQSGMEEDQSMNQQDVAPVSRVALRRARGRLAPSLNLPSGPQPRVQRTAGLIRDREWVKRYRLLFRRDLIMPDGKAAAFRWYVASE</sequence>